<proteinExistence type="predicted"/>
<protein>
    <submittedName>
        <fullName evidence="1">Uncharacterized protein</fullName>
    </submittedName>
</protein>
<evidence type="ECO:0000313" key="1">
    <source>
        <dbReference type="EMBL" id="KAJ2988065.1"/>
    </source>
</evidence>
<dbReference type="Proteomes" id="UP001143856">
    <property type="component" value="Unassembled WGS sequence"/>
</dbReference>
<evidence type="ECO:0000313" key="2">
    <source>
        <dbReference type="Proteomes" id="UP001143856"/>
    </source>
</evidence>
<name>A0ACC1P8W0_9PEZI</name>
<keyword evidence="2" id="KW-1185">Reference proteome</keyword>
<dbReference type="EMBL" id="JAPDGR010000701">
    <property type="protein sequence ID" value="KAJ2988065.1"/>
    <property type="molecule type" value="Genomic_DNA"/>
</dbReference>
<reference evidence="1" key="1">
    <citation type="submission" date="2022-10" db="EMBL/GenBank/DDBJ databases">
        <title>Genome Sequence of Xylaria curta.</title>
        <authorList>
            <person name="Buettner E."/>
        </authorList>
    </citation>
    <scope>NUCLEOTIDE SEQUENCE</scope>
    <source>
        <strain evidence="1">Babe10</strain>
    </source>
</reference>
<accession>A0ACC1P8W0</accession>
<organism evidence="1 2">
    <name type="scientific">Xylaria curta</name>
    <dbReference type="NCBI Taxonomy" id="42375"/>
    <lineage>
        <taxon>Eukaryota</taxon>
        <taxon>Fungi</taxon>
        <taxon>Dikarya</taxon>
        <taxon>Ascomycota</taxon>
        <taxon>Pezizomycotina</taxon>
        <taxon>Sordariomycetes</taxon>
        <taxon>Xylariomycetidae</taxon>
        <taxon>Xylariales</taxon>
        <taxon>Xylariaceae</taxon>
        <taxon>Xylaria</taxon>
    </lineage>
</organism>
<gene>
    <name evidence="1" type="ORF">NUW58_g4169</name>
</gene>
<comment type="caution">
    <text evidence="1">The sequence shown here is derived from an EMBL/GenBank/DDBJ whole genome shotgun (WGS) entry which is preliminary data.</text>
</comment>
<sequence length="109" mass="11624">MADSRAHSSGSRSRTVRSQKIAESDASTRSEASDRNLPLRSHTPGHLSSKSQSSSGGGPPPSSSRRKASEPSIRQRSQYRHRQNRLPPLPPPSRCRPCLPSTAPSAGGA</sequence>